<dbReference type="Proteomes" id="UP000002010">
    <property type="component" value="Chromosome"/>
</dbReference>
<accession>C1D6S6</accession>
<gene>
    <name evidence="1" type="ordered locus">LHK_01191</name>
</gene>
<proteinExistence type="predicted"/>
<keyword evidence="2" id="KW-1185">Reference proteome</keyword>
<evidence type="ECO:0000313" key="2">
    <source>
        <dbReference type="Proteomes" id="UP000002010"/>
    </source>
</evidence>
<dbReference type="EMBL" id="CP001154">
    <property type="protein sequence ID" value="ACO74182.1"/>
    <property type="molecule type" value="Genomic_DNA"/>
</dbReference>
<dbReference type="HOGENOM" id="CLU_2046722_0_0_4"/>
<evidence type="ECO:0000313" key="1">
    <source>
        <dbReference type="EMBL" id="ACO74182.1"/>
    </source>
</evidence>
<sequence>MTGPRLATDWSRVLQLSSARRRAAGLANTSSHSLTPSWRAASRARRPGVPACKARNRSSRARVGWSMQFILGIVVVMVGKRVCCRCMAPVRGDLHRHAPGGRGAVHAGRVLIRTLVRNWR</sequence>
<name>C1D6S6_LARHH</name>
<protein>
    <submittedName>
        <fullName evidence="1">Uncharacterized protein</fullName>
    </submittedName>
</protein>
<organism evidence="1 2">
    <name type="scientific">Laribacter hongkongensis (strain HLHK9)</name>
    <dbReference type="NCBI Taxonomy" id="557598"/>
    <lineage>
        <taxon>Bacteria</taxon>
        <taxon>Pseudomonadati</taxon>
        <taxon>Pseudomonadota</taxon>
        <taxon>Betaproteobacteria</taxon>
        <taxon>Neisseriales</taxon>
        <taxon>Aquaspirillaceae</taxon>
        <taxon>Laribacter</taxon>
    </lineage>
</organism>
<reference evidence="1 2" key="1">
    <citation type="journal article" date="2009" name="PLoS Genet.">
        <title>The complete genome and proteome of Laribacter hongkongensis reveal potential mechanisms for adaptations to different temperatures and habitats.</title>
        <authorList>
            <person name="Woo P.C."/>
            <person name="Lau S.K."/>
            <person name="Tse H."/>
            <person name="Teng J.L."/>
            <person name="Curreem S.O."/>
            <person name="Tsang A.K."/>
            <person name="Fan R.Y."/>
            <person name="Wong G.K."/>
            <person name="Huang Y."/>
            <person name="Loman N.J."/>
            <person name="Snyder L.A."/>
            <person name="Cai J.J."/>
            <person name="Huang J.D."/>
            <person name="Mak W."/>
            <person name="Pallen M.J."/>
            <person name="Lok S."/>
            <person name="Yuen K.Y."/>
        </authorList>
    </citation>
    <scope>NUCLEOTIDE SEQUENCE [LARGE SCALE GENOMIC DNA]</scope>
    <source>
        <strain evidence="1 2">HLHK9</strain>
    </source>
</reference>
<dbReference type="KEGG" id="lhk:LHK_01191"/>
<dbReference type="AlphaFoldDB" id="C1D6S6"/>